<accession>A0ABY5GVQ3</accession>
<proteinExistence type="predicted"/>
<reference evidence="1" key="1">
    <citation type="submission" date="2021-04" db="EMBL/GenBank/DDBJ databases">
        <title>Oceanospirillales bacteria with DddD are important DMSP degraders in coastal seawater.</title>
        <authorList>
            <person name="Liu J."/>
        </authorList>
    </citation>
    <scope>NUCLEOTIDE SEQUENCE</scope>
    <source>
        <strain evidence="1">GY6</strain>
    </source>
</reference>
<name>A0ABY5GVQ3_9GAMM</name>
<evidence type="ECO:0000313" key="1">
    <source>
        <dbReference type="EMBL" id="UTW04080.1"/>
    </source>
</evidence>
<dbReference type="Pfam" id="PF06073">
    <property type="entry name" value="DUF934"/>
    <property type="match status" value="1"/>
</dbReference>
<dbReference type="Proteomes" id="UP001059950">
    <property type="component" value="Chromosome"/>
</dbReference>
<keyword evidence="2" id="KW-1185">Reference proteome</keyword>
<protein>
    <submittedName>
        <fullName evidence="1">DUF934 domain-containing protein</fullName>
    </submittedName>
</protein>
<sequence>MKNTIATVNGVSVVLHDDLWSMPGEDETDNRDYQIVSLERLQALDESGQRLQGHFGVLLHPEDDPDVLQPWLDSLPLIALQFPRFSDGRAYSQAYLLRARHGFEGELRAVGDVLRDQLAAMRHCGFSSFAIREDKSAEEALKGFEVFDLIYARSVSTPQPLFRRR</sequence>
<dbReference type="EMBL" id="CP073344">
    <property type="protein sequence ID" value="UTW04080.1"/>
    <property type="molecule type" value="Genomic_DNA"/>
</dbReference>
<dbReference type="PIRSF" id="PIRSF030820">
    <property type="entry name" value="UCP030820"/>
    <property type="match status" value="1"/>
</dbReference>
<evidence type="ECO:0000313" key="2">
    <source>
        <dbReference type="Proteomes" id="UP001059950"/>
    </source>
</evidence>
<organism evidence="1 2">
    <name type="scientific">Amphritea atlantica</name>
    <dbReference type="NCBI Taxonomy" id="355243"/>
    <lineage>
        <taxon>Bacteria</taxon>
        <taxon>Pseudomonadati</taxon>
        <taxon>Pseudomonadota</taxon>
        <taxon>Gammaproteobacteria</taxon>
        <taxon>Oceanospirillales</taxon>
        <taxon>Oceanospirillaceae</taxon>
        <taxon>Amphritea</taxon>
    </lineage>
</organism>
<gene>
    <name evidence="1" type="ORF">KDX31_03430</name>
</gene>
<dbReference type="InterPro" id="IPR008318">
    <property type="entry name" value="UCP030820"/>
</dbReference>